<dbReference type="Proteomes" id="UP000515442">
    <property type="component" value="Chromosome"/>
</dbReference>
<sequence>MATALGCSPQFADFNHIFLTLLVIMSSSSIMFLAVCIPIRNHHVVVTWHTT</sequence>
<gene>
    <name evidence="2" type="ORF">WP3W19E03_13500</name>
</gene>
<accession>A0A6S5C8X3</accession>
<feature type="transmembrane region" description="Helical" evidence="1">
    <location>
        <begin position="17"/>
        <end position="39"/>
    </location>
</feature>
<organism evidence="2 3">
    <name type="scientific">Aeromonas veronii</name>
    <dbReference type="NCBI Taxonomy" id="654"/>
    <lineage>
        <taxon>Bacteria</taxon>
        <taxon>Pseudomonadati</taxon>
        <taxon>Pseudomonadota</taxon>
        <taxon>Gammaproteobacteria</taxon>
        <taxon>Aeromonadales</taxon>
        <taxon>Aeromonadaceae</taxon>
        <taxon>Aeromonas</taxon>
    </lineage>
</organism>
<keyword evidence="1" id="KW-1133">Transmembrane helix</keyword>
<dbReference type="AlphaFoldDB" id="A0A6S5C8X3"/>
<protein>
    <submittedName>
        <fullName evidence="2">Uncharacterized protein</fullName>
    </submittedName>
</protein>
<keyword evidence="1" id="KW-0472">Membrane</keyword>
<evidence type="ECO:0000256" key="1">
    <source>
        <dbReference type="SAM" id="Phobius"/>
    </source>
</evidence>
<keyword evidence="1" id="KW-0812">Transmembrane</keyword>
<evidence type="ECO:0000313" key="2">
    <source>
        <dbReference type="EMBL" id="BBR38825.1"/>
    </source>
</evidence>
<evidence type="ECO:0000313" key="3">
    <source>
        <dbReference type="Proteomes" id="UP000515442"/>
    </source>
</evidence>
<name>A0A6S5C8X3_AERVE</name>
<reference evidence="2 3" key="1">
    <citation type="submission" date="2019-12" db="EMBL/GenBank/DDBJ databases">
        <title>complete genome sequences of Aeromonas veronii str. WP3-W19-ESBL-03 isolated from wastewater treatment plant effluent.</title>
        <authorList>
            <person name="Sekizuka T."/>
            <person name="Itokawa K."/>
            <person name="Yatsu K."/>
            <person name="Inamine Y."/>
            <person name="Kuroda M."/>
        </authorList>
    </citation>
    <scope>NUCLEOTIDE SEQUENCE [LARGE SCALE GENOMIC DNA]</scope>
    <source>
        <strain evidence="2 3">WP3-W19-ESBL-03</strain>
    </source>
</reference>
<proteinExistence type="predicted"/>
<dbReference type="EMBL" id="AP022038">
    <property type="protein sequence ID" value="BBR38825.1"/>
    <property type="molecule type" value="Genomic_DNA"/>
</dbReference>